<keyword evidence="2" id="KW-1185">Reference proteome</keyword>
<sequence length="330" mass="36960">MPALATDKYPPTIKKLFAPRPPLLHVPPLDYPPEKRSTKPVSPVSKWKEIYQEHAQRIREENETTDTAVETTLQKQAKARAKRERAQAESFQRQMEEWLDPSLAEKHEKEVMKDPYCTLFIARLDYDVTEVEVSQSFSRFGAIASIRIIRDNEGKSKGYGFVVFERDTDAATCVRELASTGIKIGPESSDRKPRTALVDIERSRVIRNWKPRRLGGGLGGRGYTQPSQYHLAVASAAASGRRLPQKTRRDNPKFSPYPSAQAPTQGGSMVPPAYGQPAAPAYGLTVAYGLYRAAAPETSVRDKYAKYGTSSTTSYRPASNLRSVRNIRRE</sequence>
<dbReference type="EMBL" id="JASBWR010000097">
    <property type="protein sequence ID" value="KAJ9095873.1"/>
    <property type="molecule type" value="Genomic_DNA"/>
</dbReference>
<reference evidence="1" key="1">
    <citation type="submission" date="2023-04" db="EMBL/GenBank/DDBJ databases">
        <title>Draft Genome sequencing of Naganishia species isolated from polar environments using Oxford Nanopore Technology.</title>
        <authorList>
            <person name="Leo P."/>
            <person name="Venkateswaran K."/>
        </authorList>
    </citation>
    <scope>NUCLEOTIDE SEQUENCE</scope>
    <source>
        <strain evidence="1">MNA-CCFEE 5261</strain>
    </source>
</reference>
<dbReference type="Proteomes" id="UP001241377">
    <property type="component" value="Unassembled WGS sequence"/>
</dbReference>
<evidence type="ECO:0000313" key="2">
    <source>
        <dbReference type="Proteomes" id="UP001241377"/>
    </source>
</evidence>
<organism evidence="1 2">
    <name type="scientific">Naganishia cerealis</name>
    <dbReference type="NCBI Taxonomy" id="610337"/>
    <lineage>
        <taxon>Eukaryota</taxon>
        <taxon>Fungi</taxon>
        <taxon>Dikarya</taxon>
        <taxon>Basidiomycota</taxon>
        <taxon>Agaricomycotina</taxon>
        <taxon>Tremellomycetes</taxon>
        <taxon>Filobasidiales</taxon>
        <taxon>Filobasidiaceae</taxon>
        <taxon>Naganishia</taxon>
    </lineage>
</organism>
<comment type="caution">
    <text evidence="1">The sequence shown here is derived from an EMBL/GenBank/DDBJ whole genome shotgun (WGS) entry which is preliminary data.</text>
</comment>
<proteinExistence type="predicted"/>
<name>A0ACC2V923_9TREE</name>
<protein>
    <submittedName>
        <fullName evidence="1">Uncharacterized protein</fullName>
    </submittedName>
</protein>
<evidence type="ECO:0000313" key="1">
    <source>
        <dbReference type="EMBL" id="KAJ9095873.1"/>
    </source>
</evidence>
<accession>A0ACC2V923</accession>
<gene>
    <name evidence="1" type="ORF">QFC19_007362</name>
</gene>